<keyword evidence="1" id="KW-0614">Plasmid</keyword>
<protein>
    <recommendedName>
        <fullName evidence="3">PEP-CTERM protein-sorting domain-containing protein</fullName>
    </recommendedName>
</protein>
<keyword evidence="2" id="KW-1185">Reference proteome</keyword>
<accession>G4T4M1</accession>
<evidence type="ECO:0008006" key="3">
    <source>
        <dbReference type="Google" id="ProtNLM"/>
    </source>
</evidence>
<dbReference type="EMBL" id="FO082061">
    <property type="protein sequence ID" value="CCE25777.1"/>
    <property type="molecule type" value="Genomic_DNA"/>
</dbReference>
<reference evidence="1 2" key="1">
    <citation type="journal article" date="2012" name="J. Bacteriol.">
        <title>Genome sequence of the haloalkaliphilic methanotrophic bacterium Methylomicrobium alcaliphilum 20Z.</title>
        <authorList>
            <person name="Vuilleumier S."/>
            <person name="Khmelenina V.N."/>
            <person name="Bringel F."/>
            <person name="Reshetnikov A.S."/>
            <person name="Lajus A."/>
            <person name="Mangenot S."/>
            <person name="Rouy Z."/>
            <person name="Op den Camp H.J."/>
            <person name="Jetten M.S."/>
            <person name="Dispirito A.A."/>
            <person name="Dunfield P."/>
            <person name="Klotz M.G."/>
            <person name="Semrau J.D."/>
            <person name="Stein L.Y."/>
            <person name="Barbe V."/>
            <person name="Medigue C."/>
            <person name="Trotsenko Y.A."/>
            <person name="Kalyuzhnaya M.G."/>
        </authorList>
    </citation>
    <scope>NUCLEOTIDE SEQUENCE [LARGE SCALE GENOMIC DNA]</scope>
    <source>
        <strain evidence="2">DSM 19304 / NCIMB 14124 / VKM B-2133 / 20Z</strain>
    </source>
</reference>
<dbReference type="RefSeq" id="WP_014133133.1">
    <property type="nucleotide sequence ID" value="NC_016108.1"/>
</dbReference>
<dbReference type="KEGG" id="mah:MEALZ_p0072"/>
<sequence length="337" mass="36706">MKLWKTECIEINLFISMKHFKVAVITAWLIMAAGNAGAITLCAVPCGVNTETRNYSYNGYLSDLTVASSQTLPFSLEEFYGALNLTPDSPVPVSLSLTVKRSEEFLGSSILARGHDYWYSMNLGNLSIRGSILGNNTFGISSYAVSPFKNDHDNGSSIVDELYIFDTDYKATVTNQNIELTSRERANTPGWNSFFQDWFSFRLEDYMAAGLDGDFPGDGSLLETMFDSGKFALFGDIQVTDDNGTVLSPFSDSERFLLNGTIDSSQVSFQPTTEQMATVCTNLLLCGGGGSVSLTPVVPSVPVPSAVWFFGSGLIGIIGLARRQKEGNRGQVFQSSM</sequence>
<name>G4T4M1_META2</name>
<dbReference type="AlphaFoldDB" id="G4T4M1"/>
<evidence type="ECO:0000313" key="2">
    <source>
        <dbReference type="Proteomes" id="UP000008315"/>
    </source>
</evidence>
<organism evidence="1 2">
    <name type="scientific">Methylotuvimicrobium alcaliphilum (strain DSM 19304 / NCIMB 14124 / VKM B-2133 / 20Z)</name>
    <name type="common">Methylomicrobium alcaliphilum</name>
    <dbReference type="NCBI Taxonomy" id="1091494"/>
    <lineage>
        <taxon>Bacteria</taxon>
        <taxon>Pseudomonadati</taxon>
        <taxon>Pseudomonadota</taxon>
        <taxon>Gammaproteobacteria</taxon>
        <taxon>Methylococcales</taxon>
        <taxon>Methylococcaceae</taxon>
        <taxon>Methylotuvimicrobium</taxon>
    </lineage>
</organism>
<dbReference type="Proteomes" id="UP000008315">
    <property type="component" value="Plasmid MEALZ_p"/>
</dbReference>
<gene>
    <name evidence="1" type="ordered locus">MEALZ_p0072</name>
</gene>
<dbReference type="HOGENOM" id="CLU_823389_0_0_6"/>
<evidence type="ECO:0000313" key="1">
    <source>
        <dbReference type="EMBL" id="CCE25777.1"/>
    </source>
</evidence>
<proteinExistence type="predicted"/>
<geneLocation type="plasmid" evidence="1 2">
    <name>MEALZ_p</name>
</geneLocation>